<dbReference type="InterPro" id="IPR000160">
    <property type="entry name" value="GGDEF_dom"/>
</dbReference>
<dbReference type="InterPro" id="IPR001638">
    <property type="entry name" value="Solute-binding_3/MltF_N"/>
</dbReference>
<keyword evidence="1" id="KW-0472">Membrane</keyword>
<protein>
    <submittedName>
        <fullName evidence="4">EAL domain, c-di-GMP-specific phosphodiesterase class I (Or its enzymatically inactive variant)</fullName>
    </submittedName>
</protein>
<reference evidence="5" key="1">
    <citation type="submission" date="2016-11" db="EMBL/GenBank/DDBJ databases">
        <authorList>
            <person name="Varghese N."/>
            <person name="Submissions S."/>
        </authorList>
    </citation>
    <scope>NUCLEOTIDE SEQUENCE [LARGE SCALE GENOMIC DNA]</scope>
    <source>
        <strain evidence="5">DSM 3071</strain>
    </source>
</reference>
<dbReference type="InterPro" id="IPR035919">
    <property type="entry name" value="EAL_sf"/>
</dbReference>
<dbReference type="GO" id="GO:0071111">
    <property type="term" value="F:cyclic-guanylate-specific phosphodiesterase activity"/>
    <property type="evidence" value="ECO:0007669"/>
    <property type="project" value="InterPro"/>
</dbReference>
<dbReference type="SUPFAM" id="SSF53850">
    <property type="entry name" value="Periplasmic binding protein-like II"/>
    <property type="match status" value="2"/>
</dbReference>
<dbReference type="SMART" id="SM00062">
    <property type="entry name" value="PBPb"/>
    <property type="match status" value="2"/>
</dbReference>
<dbReference type="PROSITE" id="PS50883">
    <property type="entry name" value="EAL"/>
    <property type="match status" value="1"/>
</dbReference>
<keyword evidence="5" id="KW-1185">Reference proteome</keyword>
<dbReference type="InterPro" id="IPR029787">
    <property type="entry name" value="Nucleotide_cyclase"/>
</dbReference>
<dbReference type="Gene3D" id="3.30.70.270">
    <property type="match status" value="1"/>
</dbReference>
<dbReference type="EMBL" id="FQXK01000007">
    <property type="protein sequence ID" value="SHH85442.1"/>
    <property type="molecule type" value="Genomic_DNA"/>
</dbReference>
<dbReference type="STRING" id="1121131.SAMN02745229_01012"/>
<dbReference type="OrthoDB" id="9805474at2"/>
<evidence type="ECO:0000259" key="2">
    <source>
        <dbReference type="PROSITE" id="PS50883"/>
    </source>
</evidence>
<dbReference type="PROSITE" id="PS50887">
    <property type="entry name" value="GGDEF"/>
    <property type="match status" value="1"/>
</dbReference>
<keyword evidence="1" id="KW-1133">Transmembrane helix</keyword>
<evidence type="ECO:0000313" key="4">
    <source>
        <dbReference type="EMBL" id="SHH85442.1"/>
    </source>
</evidence>
<dbReference type="Pfam" id="PF00563">
    <property type="entry name" value="EAL"/>
    <property type="match status" value="1"/>
</dbReference>
<name>A0A1M5WD68_BUTFI</name>
<evidence type="ECO:0000259" key="3">
    <source>
        <dbReference type="PROSITE" id="PS50887"/>
    </source>
</evidence>
<dbReference type="Gene3D" id="3.40.190.10">
    <property type="entry name" value="Periplasmic binding protein-like II"/>
    <property type="match status" value="4"/>
</dbReference>
<dbReference type="AlphaFoldDB" id="A0A1M5WD68"/>
<evidence type="ECO:0000256" key="1">
    <source>
        <dbReference type="SAM" id="Phobius"/>
    </source>
</evidence>
<dbReference type="Pfam" id="PF00497">
    <property type="entry name" value="SBP_bac_3"/>
    <property type="match status" value="2"/>
</dbReference>
<keyword evidence="1" id="KW-0812">Transmembrane</keyword>
<proteinExistence type="predicted"/>
<dbReference type="PANTHER" id="PTHR33121">
    <property type="entry name" value="CYCLIC DI-GMP PHOSPHODIESTERASE PDEF"/>
    <property type="match status" value="1"/>
</dbReference>
<dbReference type="InterPro" id="IPR050706">
    <property type="entry name" value="Cyclic-di-GMP_PDE-like"/>
</dbReference>
<organism evidence="4 5">
    <name type="scientific">Butyrivibrio fibrisolvens DSM 3071</name>
    <dbReference type="NCBI Taxonomy" id="1121131"/>
    <lineage>
        <taxon>Bacteria</taxon>
        <taxon>Bacillati</taxon>
        <taxon>Bacillota</taxon>
        <taxon>Clostridia</taxon>
        <taxon>Lachnospirales</taxon>
        <taxon>Lachnospiraceae</taxon>
        <taxon>Butyrivibrio</taxon>
    </lineage>
</organism>
<dbReference type="InterPro" id="IPR001633">
    <property type="entry name" value="EAL_dom"/>
</dbReference>
<accession>A0A1M5WD68</accession>
<gene>
    <name evidence="4" type="ORF">SAMN02745229_01012</name>
</gene>
<dbReference type="CDD" id="cd01948">
    <property type="entry name" value="EAL"/>
    <property type="match status" value="1"/>
</dbReference>
<evidence type="ECO:0000313" key="5">
    <source>
        <dbReference type="Proteomes" id="UP000184278"/>
    </source>
</evidence>
<feature type="domain" description="EAL" evidence="2">
    <location>
        <begin position="758"/>
        <end position="1016"/>
    </location>
</feature>
<dbReference type="PANTHER" id="PTHR33121:SF70">
    <property type="entry name" value="SIGNALING PROTEIN YKOW"/>
    <property type="match status" value="1"/>
</dbReference>
<dbReference type="SUPFAM" id="SSF141868">
    <property type="entry name" value="EAL domain-like"/>
    <property type="match status" value="1"/>
</dbReference>
<feature type="domain" description="GGDEF" evidence="3">
    <location>
        <begin position="623"/>
        <end position="749"/>
    </location>
</feature>
<sequence>MYCFCYGDWMIFSFKKAHNRIVKNFSKRVLSLLVLMCVLSFASLYSIQSSAMMDDGEQSIGIGVNATRTPTAATPSSGEGKVVRVGWYEASYNYTDKFGRKTGIAYEYQQKIVTYTGWTYEYVEGTWPELLQMLMNGDIDLLSDVSFTAERAESILYPSLPMGTESYYIYVSPNNTELMSDDVSVFNNKKFAVNQGSIQEEILKDWARTNGITANIVEIIDQSNDESIDLLQTGDVDVFVSLDTYGRREECAPVCKIGSSDYYFAVSAQRPDILTDLDHALKTIQNEDPFYNQRLYQKYIWTFSTGIIFTKEERQWLENNSTIKVGYRDNYEPFCFEDDGYISGALKDFLEYASACVDGTVINYEAVAFGTTEEAIAALDAGEIDAVFPVNMSAYDSEEGDLFVTTPIMSTEIYALVRTGEDKAVFDAEGTRVVLLEGNVNFDNFVKDYFPEWEISWQPTLDKVYAAVENGTADCAMVNGYRINTNDRLRRRHKLSLLDTGEKMEFSFAVRRSDTILFSILDKTVSAIEEPVVDAMLSKYTNTTTKVSFSDYLRDNWAVAFAVTTVLVFLMLFLLLTRLKSDKMAQERQMLITATERDSLTGLYTRNIFFEYSSRMYRENPSNMMDAIVMNIEQFHVVNALYGWNFGDTVLKGLGDEIKKIIGGGAGIACRTTADRFEIYTKHIDDYQGLFDRFQRRLDECTEDVNIFLRMGVMPWHDGLEPVQLFDRARAACNMTRSGRHSRLVVFNEEMRTKEILEQRLLNDLKYAIENKEFLVYFQPKYNVQVDPPVIGSAEALVRWKHHELGMIPPGDFISLFEKSSQIGILDRYVWAETARYIAQWKEKYGKVIPISVNLSRIDIFDPDLEKTIEGIVEETGIGRENLHLEVTESAYTEGEEQILEVIRCFRSKGYHIEMDDFGTGYSSLNMLSRMSIDVLKLDRSFIKDIKGEDDDSKDVQMVELILDIARSLKLVVVAEGVETKEQMEFLKKRGCDLIQGFYFSKPLPADEFEEKAIKD</sequence>
<dbReference type="Gene3D" id="3.20.20.450">
    <property type="entry name" value="EAL domain"/>
    <property type="match status" value="1"/>
</dbReference>
<dbReference type="InterPro" id="IPR043128">
    <property type="entry name" value="Rev_trsase/Diguanyl_cyclase"/>
</dbReference>
<dbReference type="Proteomes" id="UP000184278">
    <property type="component" value="Unassembled WGS sequence"/>
</dbReference>
<dbReference type="SMART" id="SM00267">
    <property type="entry name" value="GGDEF"/>
    <property type="match status" value="1"/>
</dbReference>
<feature type="transmembrane region" description="Helical" evidence="1">
    <location>
        <begin position="557"/>
        <end position="576"/>
    </location>
</feature>
<dbReference type="SUPFAM" id="SSF55073">
    <property type="entry name" value="Nucleotide cyclase"/>
    <property type="match status" value="1"/>
</dbReference>
<dbReference type="SMART" id="SM00052">
    <property type="entry name" value="EAL"/>
    <property type="match status" value="1"/>
</dbReference>
<dbReference type="Pfam" id="PF00990">
    <property type="entry name" value="GGDEF"/>
    <property type="match status" value="1"/>
</dbReference>